<dbReference type="EMBL" id="KZ293445">
    <property type="protein sequence ID" value="PBK65485.1"/>
    <property type="molecule type" value="Genomic_DNA"/>
</dbReference>
<reference evidence="3" key="1">
    <citation type="journal article" date="2017" name="Nat. Ecol. Evol.">
        <title>Genome expansion and lineage-specific genetic innovations in the forest pathogenic fungi Armillaria.</title>
        <authorList>
            <person name="Sipos G."/>
            <person name="Prasanna A.N."/>
            <person name="Walter M.C."/>
            <person name="O'Connor E."/>
            <person name="Balint B."/>
            <person name="Krizsan K."/>
            <person name="Kiss B."/>
            <person name="Hess J."/>
            <person name="Varga T."/>
            <person name="Slot J."/>
            <person name="Riley R."/>
            <person name="Boka B."/>
            <person name="Rigling D."/>
            <person name="Barry K."/>
            <person name="Lee J."/>
            <person name="Mihaltcheva S."/>
            <person name="LaButti K."/>
            <person name="Lipzen A."/>
            <person name="Waldron R."/>
            <person name="Moloney N.M."/>
            <person name="Sperisen C."/>
            <person name="Kredics L."/>
            <person name="Vagvoelgyi C."/>
            <person name="Patrignani A."/>
            <person name="Fitzpatrick D."/>
            <person name="Nagy I."/>
            <person name="Doyle S."/>
            <person name="Anderson J.B."/>
            <person name="Grigoriev I.V."/>
            <person name="Gueldener U."/>
            <person name="Muensterkoetter M."/>
            <person name="Nagy L.G."/>
        </authorList>
    </citation>
    <scope>NUCLEOTIDE SEQUENCE [LARGE SCALE GENOMIC DNA]</scope>
    <source>
        <strain evidence="3">28-4</strain>
    </source>
</reference>
<protein>
    <recommendedName>
        <fullName evidence="4">Secreted protein</fullName>
    </recommendedName>
</protein>
<evidence type="ECO:0000313" key="3">
    <source>
        <dbReference type="Proteomes" id="UP000218334"/>
    </source>
</evidence>
<dbReference type="Proteomes" id="UP000218334">
    <property type="component" value="Unassembled WGS sequence"/>
</dbReference>
<keyword evidence="1" id="KW-0732">Signal</keyword>
<proteinExistence type="predicted"/>
<evidence type="ECO:0000313" key="2">
    <source>
        <dbReference type="EMBL" id="PBK65485.1"/>
    </source>
</evidence>
<evidence type="ECO:0008006" key="4">
    <source>
        <dbReference type="Google" id="ProtNLM"/>
    </source>
</evidence>
<name>A0A2H3B3P0_9AGAR</name>
<gene>
    <name evidence="2" type="ORF">ARMSODRAFT_961160</name>
</gene>
<organism evidence="2 3">
    <name type="scientific">Armillaria solidipes</name>
    <dbReference type="NCBI Taxonomy" id="1076256"/>
    <lineage>
        <taxon>Eukaryota</taxon>
        <taxon>Fungi</taxon>
        <taxon>Dikarya</taxon>
        <taxon>Basidiomycota</taxon>
        <taxon>Agaricomycotina</taxon>
        <taxon>Agaricomycetes</taxon>
        <taxon>Agaricomycetidae</taxon>
        <taxon>Agaricales</taxon>
        <taxon>Marasmiineae</taxon>
        <taxon>Physalacriaceae</taxon>
        <taxon>Armillaria</taxon>
    </lineage>
</organism>
<dbReference type="AlphaFoldDB" id="A0A2H3B3P0"/>
<evidence type="ECO:0000256" key="1">
    <source>
        <dbReference type="SAM" id="SignalP"/>
    </source>
</evidence>
<keyword evidence="3" id="KW-1185">Reference proteome</keyword>
<feature type="signal peptide" evidence="1">
    <location>
        <begin position="1"/>
        <end position="15"/>
    </location>
</feature>
<sequence length="90" mass="10332">MSWWTLITLIGCSDGAPLVYRSLIRKCFHGCIYTSMEPAPEAVYRNRPQCTSMAARFRYESLRFQVSNVKIASDSNDLVFLILSLDSKQY</sequence>
<accession>A0A2H3B3P0</accession>
<feature type="chain" id="PRO_5013830230" description="Secreted protein" evidence="1">
    <location>
        <begin position="16"/>
        <end position="90"/>
    </location>
</feature>